<dbReference type="GO" id="GO:0012505">
    <property type="term" value="C:endomembrane system"/>
    <property type="evidence" value="ECO:0007669"/>
    <property type="project" value="UniProtKB-SubCell"/>
</dbReference>
<comment type="caution">
    <text evidence="6">The sequence shown here is derived from an EMBL/GenBank/DDBJ whole genome shotgun (WGS) entry which is preliminary data.</text>
</comment>
<dbReference type="InterPro" id="IPR010652">
    <property type="entry name" value="DUF1232"/>
</dbReference>
<dbReference type="RefSeq" id="WP_054491757.1">
    <property type="nucleotide sequence ID" value="NZ_BBZA01000015.1"/>
</dbReference>
<name>A0A0M8K516_9CHLR</name>
<sequence>MTPSHNRWHLLWQHGVLAWRLFRDEHVSPFLKMIPIASLFYIVSPVDILPDVMPIAGQLDDVGLFLLALQTFISLAPQDIVDMYRRQLGLSPDLEEDADIIDVDAEWLDFDEE</sequence>
<keyword evidence="7" id="KW-1185">Reference proteome</keyword>
<dbReference type="Proteomes" id="UP000037784">
    <property type="component" value="Unassembled WGS sequence"/>
</dbReference>
<evidence type="ECO:0000259" key="5">
    <source>
        <dbReference type="Pfam" id="PF06803"/>
    </source>
</evidence>
<proteinExistence type="predicted"/>
<gene>
    <name evidence="6" type="ORF">ARMA_0236</name>
</gene>
<reference evidence="6 7" key="1">
    <citation type="journal article" date="2015" name="Genome Announc.">
        <title>Draft Genome Sequence of a Heterotrophic Facultative Anaerobic Thermophilic Bacterium, Ardenticatena maritima Strain 110ST.</title>
        <authorList>
            <person name="Kawaichi S."/>
            <person name="Yoshida T."/>
            <person name="Sako Y."/>
            <person name="Nakamura R."/>
        </authorList>
    </citation>
    <scope>NUCLEOTIDE SEQUENCE [LARGE SCALE GENOMIC DNA]</scope>
    <source>
        <strain evidence="6 7">110S</strain>
    </source>
</reference>
<evidence type="ECO:0000256" key="1">
    <source>
        <dbReference type="ARBA" id="ARBA00004127"/>
    </source>
</evidence>
<feature type="domain" description="DUF1232" evidence="5">
    <location>
        <begin position="32"/>
        <end position="67"/>
    </location>
</feature>
<dbReference type="Pfam" id="PF06803">
    <property type="entry name" value="DUF1232"/>
    <property type="match status" value="1"/>
</dbReference>
<comment type="subcellular location">
    <subcellularLocation>
        <location evidence="1">Endomembrane system</location>
        <topology evidence="1">Multi-pass membrane protein</topology>
    </subcellularLocation>
</comment>
<keyword evidence="4" id="KW-0472">Membrane</keyword>
<reference evidence="7" key="2">
    <citation type="submission" date="2015-08" db="EMBL/GenBank/DDBJ databases">
        <title>Draft Genome Sequence of a Heterotrophic Facultative Anaerobic Bacterium Ardenticatena maritima Strain 110S.</title>
        <authorList>
            <person name="Kawaichi S."/>
            <person name="Yoshida T."/>
            <person name="Sako Y."/>
            <person name="Nakamura R."/>
        </authorList>
    </citation>
    <scope>NUCLEOTIDE SEQUENCE [LARGE SCALE GENOMIC DNA]</scope>
    <source>
        <strain evidence="7">110S</strain>
    </source>
</reference>
<evidence type="ECO:0000256" key="3">
    <source>
        <dbReference type="ARBA" id="ARBA00022989"/>
    </source>
</evidence>
<evidence type="ECO:0000313" key="7">
    <source>
        <dbReference type="Proteomes" id="UP000037784"/>
    </source>
</evidence>
<protein>
    <recommendedName>
        <fullName evidence="5">DUF1232 domain-containing protein</fullName>
    </recommendedName>
</protein>
<accession>A0A0M8K516</accession>
<evidence type="ECO:0000256" key="4">
    <source>
        <dbReference type="ARBA" id="ARBA00023136"/>
    </source>
</evidence>
<organism evidence="6 7">
    <name type="scientific">Ardenticatena maritima</name>
    <dbReference type="NCBI Taxonomy" id="872965"/>
    <lineage>
        <taxon>Bacteria</taxon>
        <taxon>Bacillati</taxon>
        <taxon>Chloroflexota</taxon>
        <taxon>Ardenticatenia</taxon>
        <taxon>Ardenticatenales</taxon>
        <taxon>Ardenticatenaceae</taxon>
        <taxon>Ardenticatena</taxon>
    </lineage>
</organism>
<dbReference type="InParanoid" id="A0A0M8K516"/>
<dbReference type="AlphaFoldDB" id="A0A0M8K516"/>
<evidence type="ECO:0000313" key="6">
    <source>
        <dbReference type="EMBL" id="GAP61813.1"/>
    </source>
</evidence>
<keyword evidence="2" id="KW-0812">Transmembrane</keyword>
<dbReference type="OrthoDB" id="292808at2"/>
<dbReference type="EMBL" id="BBZA01000015">
    <property type="protein sequence ID" value="GAP61813.1"/>
    <property type="molecule type" value="Genomic_DNA"/>
</dbReference>
<evidence type="ECO:0000256" key="2">
    <source>
        <dbReference type="ARBA" id="ARBA00022692"/>
    </source>
</evidence>
<keyword evidence="3" id="KW-1133">Transmembrane helix</keyword>